<reference evidence="4 5" key="1">
    <citation type="journal article" date="2015" name="Microbiome">
        <title>Genomic resolution of linkages in carbon, nitrogen, and sulfur cycling among widespread estuary sediment bacteria.</title>
        <authorList>
            <person name="Baker B.J."/>
            <person name="Lazar C.S."/>
            <person name="Teske A.P."/>
            <person name="Dick G.J."/>
        </authorList>
    </citation>
    <scope>NUCLEOTIDE SEQUENCE [LARGE SCALE GENOMIC DNA]</scope>
    <source>
        <strain evidence="4">SM23_42</strain>
    </source>
</reference>
<dbReference type="InterPro" id="IPR010992">
    <property type="entry name" value="IHF-like_DNA-bd_dom_sf"/>
</dbReference>
<dbReference type="EMBL" id="LJUJ01000004">
    <property type="protein sequence ID" value="KPK64272.1"/>
    <property type="molecule type" value="Genomic_DNA"/>
</dbReference>
<comment type="similarity">
    <text evidence="3">Belongs to the bacterial histone-like protein family.</text>
</comment>
<gene>
    <name evidence="4" type="ORF">AMJ83_03350</name>
</gene>
<name>A0A0S8FU78_UNCW3</name>
<keyword evidence="2" id="KW-0238">DNA-binding</keyword>
<dbReference type="AlphaFoldDB" id="A0A0S8FU78"/>
<evidence type="ECO:0008006" key="6">
    <source>
        <dbReference type="Google" id="ProtNLM"/>
    </source>
</evidence>
<proteinExistence type="inferred from homology"/>
<dbReference type="SUPFAM" id="SSF47729">
    <property type="entry name" value="IHF-like DNA-binding proteins"/>
    <property type="match status" value="1"/>
</dbReference>
<dbReference type="InterPro" id="IPR000119">
    <property type="entry name" value="Hist_DNA-bd"/>
</dbReference>
<dbReference type="GO" id="GO:0003677">
    <property type="term" value="F:DNA binding"/>
    <property type="evidence" value="ECO:0007669"/>
    <property type="project" value="UniProtKB-KW"/>
</dbReference>
<evidence type="ECO:0000256" key="3">
    <source>
        <dbReference type="RuleBase" id="RU003939"/>
    </source>
</evidence>
<dbReference type="Gene3D" id="4.10.520.10">
    <property type="entry name" value="IHF-like DNA-binding proteins"/>
    <property type="match status" value="1"/>
</dbReference>
<accession>A0A0S8FU78</accession>
<evidence type="ECO:0000313" key="4">
    <source>
        <dbReference type="EMBL" id="KPK64272.1"/>
    </source>
</evidence>
<protein>
    <recommendedName>
        <fullName evidence="6">Integration host factor subunit beta</fullName>
    </recommendedName>
</protein>
<dbReference type="GO" id="GO:0030261">
    <property type="term" value="P:chromosome condensation"/>
    <property type="evidence" value="ECO:0007669"/>
    <property type="project" value="UniProtKB-KW"/>
</dbReference>
<dbReference type="Proteomes" id="UP000051373">
    <property type="component" value="Unassembled WGS sequence"/>
</dbReference>
<dbReference type="GO" id="GO:0030527">
    <property type="term" value="F:structural constituent of chromatin"/>
    <property type="evidence" value="ECO:0007669"/>
    <property type="project" value="InterPro"/>
</dbReference>
<keyword evidence="1" id="KW-0226">DNA condensation</keyword>
<dbReference type="CDD" id="cd13836">
    <property type="entry name" value="IHF_B"/>
    <property type="match status" value="1"/>
</dbReference>
<dbReference type="Pfam" id="PF00216">
    <property type="entry name" value="Bac_DNA_binding"/>
    <property type="match status" value="1"/>
</dbReference>
<organism evidence="4 5">
    <name type="scientific">candidate division WOR_3 bacterium SM23_42</name>
    <dbReference type="NCBI Taxonomy" id="1703779"/>
    <lineage>
        <taxon>Bacteria</taxon>
        <taxon>Bacteria division WOR-3</taxon>
    </lineage>
</organism>
<dbReference type="PANTHER" id="PTHR33175">
    <property type="entry name" value="DNA-BINDING PROTEIN HU"/>
    <property type="match status" value="1"/>
</dbReference>
<dbReference type="STRING" id="1703779.AMJ83_03350"/>
<dbReference type="PANTHER" id="PTHR33175:SF3">
    <property type="entry name" value="DNA-BINDING PROTEIN HU-BETA"/>
    <property type="match status" value="1"/>
</dbReference>
<evidence type="ECO:0000313" key="5">
    <source>
        <dbReference type="Proteomes" id="UP000051373"/>
    </source>
</evidence>
<evidence type="ECO:0000256" key="1">
    <source>
        <dbReference type="ARBA" id="ARBA00023067"/>
    </source>
</evidence>
<dbReference type="PRINTS" id="PR01727">
    <property type="entry name" value="DNABINDINGHU"/>
</dbReference>
<dbReference type="SMART" id="SM00411">
    <property type="entry name" value="BHL"/>
    <property type="match status" value="1"/>
</dbReference>
<comment type="caution">
    <text evidence="4">The sequence shown here is derived from an EMBL/GenBank/DDBJ whole genome shotgun (WGS) entry which is preliminary data.</text>
</comment>
<sequence length="98" mass="11681">MRREFLIEKIAEKIGPAYTKTDIEKLIDTFLDTLFEILIQNKRVELRRFGTFELRKRPGRSAKAPKSGKVYTLADRYVPFFRPSKIFKNMVQERTRPE</sequence>
<evidence type="ECO:0000256" key="2">
    <source>
        <dbReference type="ARBA" id="ARBA00023125"/>
    </source>
</evidence>